<dbReference type="Proteomes" id="UP000198604">
    <property type="component" value="Unassembled WGS sequence"/>
</dbReference>
<dbReference type="SUPFAM" id="SSF82171">
    <property type="entry name" value="DPP6 N-terminal domain-like"/>
    <property type="match status" value="1"/>
</dbReference>
<protein>
    <submittedName>
        <fullName evidence="4">Choline binding protein CbpD, amidase</fullName>
    </submittedName>
</protein>
<evidence type="ECO:0000313" key="4">
    <source>
        <dbReference type="EMBL" id="CQR25377.1"/>
    </source>
</evidence>
<sequence precursor="true">MKFRKSLYSALLLAILLEMGGSLRISADTETTSRQEAVSSESSSTMEDPTTTSAEAAPSTTSETSPDSTEALTSIEVLSEEEADTTEEFEAGIALTESASSIAIGDNYPAYLKNIPYYSYTVDPWSYYHRQCTSFVAFRLINVNKFNDVRMFGNATDWGTNARNRGYLVDKTPAYGSVAWFSAGHVAWVSDIRGSYVEIEEYNVPANSGNYKKRIVPISSVTGFIHFKDIQANKTVATESVSLDKTAQTLTVGSSFVLTAALKPTNASNNTVQWTTSNPKVATVTNGNVVAVSPGSAVITARTVSGGKTAKANITVQAGKQVAVYRLYNPSIKRHLYSQDTNEARILQGRGWNFEGQSFVTSSGGQPVYRLYNPSLKEHLYTTNKTENDILATQGWSAEGVAWYSYGTKPVYRLYHPGLTIHLYSADKNEVDILMKRGWKNEDISFYTN</sequence>
<keyword evidence="2" id="KW-0732">Signal</keyword>
<gene>
    <name evidence="4" type="primary">cbpD</name>
    <name evidence="4" type="ORF">BN1356_01720</name>
</gene>
<feature type="region of interest" description="Disordered" evidence="1">
    <location>
        <begin position="27"/>
        <end position="71"/>
    </location>
</feature>
<dbReference type="InterPro" id="IPR008964">
    <property type="entry name" value="Invasin/intimin_cell_adhesion"/>
</dbReference>
<dbReference type="SUPFAM" id="SSF54001">
    <property type="entry name" value="Cysteine proteinases"/>
    <property type="match status" value="1"/>
</dbReference>
<proteinExistence type="predicted"/>
<evidence type="ECO:0000256" key="2">
    <source>
        <dbReference type="SAM" id="SignalP"/>
    </source>
</evidence>
<keyword evidence="5" id="KW-1185">Reference proteome</keyword>
<dbReference type="SUPFAM" id="SSF49373">
    <property type="entry name" value="Invasin/intimin cell-adhesion fragments"/>
    <property type="match status" value="1"/>
</dbReference>
<dbReference type="Pfam" id="PF05257">
    <property type="entry name" value="CHAP"/>
    <property type="match status" value="1"/>
</dbReference>
<evidence type="ECO:0000256" key="1">
    <source>
        <dbReference type="SAM" id="MobiDB-lite"/>
    </source>
</evidence>
<dbReference type="STRING" id="1608583.BN1356_01720"/>
<name>A0A0E4CT63_9STRE</name>
<dbReference type="PROSITE" id="PS50911">
    <property type="entry name" value="CHAP"/>
    <property type="match status" value="1"/>
</dbReference>
<dbReference type="OrthoDB" id="2144002at2"/>
<feature type="compositionally biased region" description="Low complexity" evidence="1">
    <location>
        <begin position="32"/>
        <end position="71"/>
    </location>
</feature>
<feature type="chain" id="PRO_5002419367" evidence="2">
    <location>
        <begin position="28"/>
        <end position="449"/>
    </location>
</feature>
<dbReference type="InterPro" id="IPR007921">
    <property type="entry name" value="CHAP_dom"/>
</dbReference>
<dbReference type="Pfam" id="PF18885">
    <property type="entry name" value="DUF5648"/>
    <property type="match status" value="1"/>
</dbReference>
<dbReference type="EMBL" id="CTEN01000003">
    <property type="protein sequence ID" value="CQR25377.1"/>
    <property type="molecule type" value="Genomic_DNA"/>
</dbReference>
<reference evidence="5" key="1">
    <citation type="submission" date="2015-03" db="EMBL/GenBank/DDBJ databases">
        <authorList>
            <person name="Urmite Genomes"/>
        </authorList>
    </citation>
    <scope>NUCLEOTIDE SEQUENCE [LARGE SCALE GENOMIC DNA]</scope>
    <source>
        <strain evidence="5">FF10</strain>
    </source>
</reference>
<dbReference type="InterPro" id="IPR003343">
    <property type="entry name" value="Big_2"/>
</dbReference>
<feature type="domain" description="Peptidase C51" evidence="3">
    <location>
        <begin position="107"/>
        <end position="226"/>
    </location>
</feature>
<dbReference type="Gene3D" id="2.60.40.1080">
    <property type="match status" value="1"/>
</dbReference>
<dbReference type="Gene3D" id="3.90.1720.10">
    <property type="entry name" value="endopeptidase domain like (from Nostoc punctiforme)"/>
    <property type="match status" value="1"/>
</dbReference>
<dbReference type="InterPro" id="IPR038765">
    <property type="entry name" value="Papain-like_cys_pep_sf"/>
</dbReference>
<dbReference type="RefSeq" id="WP_093650925.1">
    <property type="nucleotide sequence ID" value="NZ_CTEN01000003.1"/>
</dbReference>
<organism evidence="4 5">
    <name type="scientific">Streptococcus varani</name>
    <dbReference type="NCBI Taxonomy" id="1608583"/>
    <lineage>
        <taxon>Bacteria</taxon>
        <taxon>Bacillati</taxon>
        <taxon>Bacillota</taxon>
        <taxon>Bacilli</taxon>
        <taxon>Lactobacillales</taxon>
        <taxon>Streptococcaceae</taxon>
        <taxon>Streptococcus</taxon>
    </lineage>
</organism>
<accession>A0A0E4CT63</accession>
<evidence type="ECO:0000259" key="3">
    <source>
        <dbReference type="PROSITE" id="PS50911"/>
    </source>
</evidence>
<dbReference type="InterPro" id="IPR043708">
    <property type="entry name" value="DUF5648"/>
</dbReference>
<evidence type="ECO:0000313" key="5">
    <source>
        <dbReference type="Proteomes" id="UP000198604"/>
    </source>
</evidence>
<dbReference type="AlphaFoldDB" id="A0A0E4CT63"/>
<dbReference type="SMART" id="SM00635">
    <property type="entry name" value="BID_2"/>
    <property type="match status" value="1"/>
</dbReference>
<dbReference type="Pfam" id="PF02368">
    <property type="entry name" value="Big_2"/>
    <property type="match status" value="1"/>
</dbReference>
<feature type="signal peptide" evidence="2">
    <location>
        <begin position="1"/>
        <end position="27"/>
    </location>
</feature>